<evidence type="ECO:0000313" key="3">
    <source>
        <dbReference type="Proteomes" id="UP001341840"/>
    </source>
</evidence>
<name>A0ABU6SIM3_9FABA</name>
<comment type="caution">
    <text evidence="2">The sequence shown here is derived from an EMBL/GenBank/DDBJ whole genome shotgun (WGS) entry which is preliminary data.</text>
</comment>
<evidence type="ECO:0000313" key="2">
    <source>
        <dbReference type="EMBL" id="MED6136016.1"/>
    </source>
</evidence>
<protein>
    <submittedName>
        <fullName evidence="2">Uncharacterized protein</fullName>
    </submittedName>
</protein>
<gene>
    <name evidence="2" type="ORF">PIB30_052039</name>
</gene>
<feature type="compositionally biased region" description="Polar residues" evidence="1">
    <location>
        <begin position="46"/>
        <end position="64"/>
    </location>
</feature>
<dbReference type="Proteomes" id="UP001341840">
    <property type="component" value="Unassembled WGS sequence"/>
</dbReference>
<reference evidence="2 3" key="1">
    <citation type="journal article" date="2023" name="Plants (Basel)">
        <title>Bridging the Gap: Combining Genomics and Transcriptomics Approaches to Understand Stylosanthes scabra, an Orphan Legume from the Brazilian Caatinga.</title>
        <authorList>
            <person name="Ferreira-Neto J.R.C."/>
            <person name="da Silva M.D."/>
            <person name="Binneck E."/>
            <person name="de Melo N.F."/>
            <person name="da Silva R.H."/>
            <person name="de Melo A.L.T.M."/>
            <person name="Pandolfi V."/>
            <person name="Bustamante F.O."/>
            <person name="Brasileiro-Vidal A.C."/>
            <person name="Benko-Iseppon A.M."/>
        </authorList>
    </citation>
    <scope>NUCLEOTIDE SEQUENCE [LARGE SCALE GENOMIC DNA]</scope>
    <source>
        <tissue evidence="2">Leaves</tissue>
    </source>
</reference>
<evidence type="ECO:0000256" key="1">
    <source>
        <dbReference type="SAM" id="MobiDB-lite"/>
    </source>
</evidence>
<keyword evidence="3" id="KW-1185">Reference proteome</keyword>
<proteinExistence type="predicted"/>
<organism evidence="2 3">
    <name type="scientific">Stylosanthes scabra</name>
    <dbReference type="NCBI Taxonomy" id="79078"/>
    <lineage>
        <taxon>Eukaryota</taxon>
        <taxon>Viridiplantae</taxon>
        <taxon>Streptophyta</taxon>
        <taxon>Embryophyta</taxon>
        <taxon>Tracheophyta</taxon>
        <taxon>Spermatophyta</taxon>
        <taxon>Magnoliopsida</taxon>
        <taxon>eudicotyledons</taxon>
        <taxon>Gunneridae</taxon>
        <taxon>Pentapetalae</taxon>
        <taxon>rosids</taxon>
        <taxon>fabids</taxon>
        <taxon>Fabales</taxon>
        <taxon>Fabaceae</taxon>
        <taxon>Papilionoideae</taxon>
        <taxon>50 kb inversion clade</taxon>
        <taxon>dalbergioids sensu lato</taxon>
        <taxon>Dalbergieae</taxon>
        <taxon>Pterocarpus clade</taxon>
        <taxon>Stylosanthes</taxon>
    </lineage>
</organism>
<feature type="compositionally biased region" description="Pro residues" evidence="1">
    <location>
        <begin position="70"/>
        <end position="81"/>
    </location>
</feature>
<accession>A0ABU6SIM3</accession>
<sequence length="151" mass="15710">MHTIDEDPEPGDLKKDASTLNLVHINGGGFQASVKCPLCGSATANFSSITPKPNANGTPSTTSLPMPAVGDPPPPPPPAPAPVTTTTAPVSEVPMYTCQHHVGVEGCGVNGGDAVPYYEEMQQQQAEEELLFCLEDAASIHNTLVGPTPFF</sequence>
<feature type="region of interest" description="Disordered" evidence="1">
    <location>
        <begin position="46"/>
        <end position="87"/>
    </location>
</feature>
<dbReference type="EMBL" id="JASCZI010060789">
    <property type="protein sequence ID" value="MED6136016.1"/>
    <property type="molecule type" value="Genomic_DNA"/>
</dbReference>